<dbReference type="InterPro" id="IPR007037">
    <property type="entry name" value="SIP_rossman_dom"/>
</dbReference>
<dbReference type="AlphaFoldDB" id="A0A6M4MES6"/>
<comment type="similarity">
    <text evidence="1">Belongs to the SIP oxidoreductase family.</text>
</comment>
<dbReference type="RefSeq" id="WP_170669031.1">
    <property type="nucleotide sequence ID" value="NZ_CP052766.1"/>
</dbReference>
<accession>A0A6M4MES6</accession>
<dbReference type="Pfam" id="PF08021">
    <property type="entry name" value="FAD_binding_9"/>
    <property type="match status" value="1"/>
</dbReference>
<keyword evidence="4" id="KW-1185">Reference proteome</keyword>
<feature type="domain" description="FAD-binding FR-type" evidence="2">
    <location>
        <begin position="19"/>
        <end position="137"/>
    </location>
</feature>
<dbReference type="InterPro" id="IPR039261">
    <property type="entry name" value="FNR_nucleotide-bd"/>
</dbReference>
<dbReference type="PANTHER" id="PTHR30157:SF0">
    <property type="entry name" value="NADPH-DEPENDENT FERRIC-CHELATE REDUCTASE"/>
    <property type="match status" value="1"/>
</dbReference>
<protein>
    <submittedName>
        <fullName evidence="3">Siderophore-interacting protein</fullName>
    </submittedName>
</protein>
<dbReference type="CDD" id="cd06193">
    <property type="entry name" value="siderophore_interacting"/>
    <property type="match status" value="1"/>
</dbReference>
<proteinExistence type="inferred from homology"/>
<gene>
    <name evidence="3" type="ORF">CA267_007720</name>
</gene>
<dbReference type="GO" id="GO:0016491">
    <property type="term" value="F:oxidoreductase activity"/>
    <property type="evidence" value="ECO:0007669"/>
    <property type="project" value="InterPro"/>
</dbReference>
<dbReference type="Gene3D" id="3.40.50.80">
    <property type="entry name" value="Nucleotide-binding domain of ferredoxin-NADP reductase (FNR) module"/>
    <property type="match status" value="1"/>
</dbReference>
<dbReference type="SUPFAM" id="SSF63380">
    <property type="entry name" value="Riboflavin synthase domain-like"/>
    <property type="match status" value="1"/>
</dbReference>
<sequence length="275" mass="30143">MNAFRKLVVTGLQALTPVNRPFRLTVQKTEALTPNIQRIVLGGSAMRKFPPVLPGSYINLQFNADGSPLQDAIEDYADCCSRSFSIRTVERKLKLLTLDIATLPTTSAPGPAARWAQSAKIGDTIVIKGPVAQKSFKTDYDWVLFAGDSTGMSAIANQLESLAPNTQGFAVIHVASLKDIMPVNKPPGVEIIWKSGPLETLAKSVMNLKLPQGKPAVWVGCEFSVMNQLKHYFTHQLKFETVNLHFFSHWQRDMSAQAKTNNATDPMRGFAVASA</sequence>
<organism evidence="3 4">
    <name type="scientific">Alteromonas pelagimontana</name>
    <dbReference type="NCBI Taxonomy" id="1858656"/>
    <lineage>
        <taxon>Bacteria</taxon>
        <taxon>Pseudomonadati</taxon>
        <taxon>Pseudomonadota</taxon>
        <taxon>Gammaproteobacteria</taxon>
        <taxon>Alteromonadales</taxon>
        <taxon>Alteromonadaceae</taxon>
        <taxon>Alteromonas/Salinimonas group</taxon>
        <taxon>Alteromonas</taxon>
    </lineage>
</organism>
<dbReference type="PANTHER" id="PTHR30157">
    <property type="entry name" value="FERRIC REDUCTASE, NADPH-DEPENDENT"/>
    <property type="match status" value="1"/>
</dbReference>
<dbReference type="InterPro" id="IPR017927">
    <property type="entry name" value="FAD-bd_FR_type"/>
</dbReference>
<reference evidence="4" key="1">
    <citation type="submission" date="2014-12" db="EMBL/GenBank/DDBJ databases">
        <title>Complete genome sequence of a multi-drug resistant Klebsiella pneumoniae.</title>
        <authorList>
            <person name="Hua X."/>
            <person name="Chen Q."/>
            <person name="Li X."/>
            <person name="Feng Y."/>
            <person name="Ruan Z."/>
            <person name="Yu Y."/>
        </authorList>
    </citation>
    <scope>NUCLEOTIDE SEQUENCE [LARGE SCALE GENOMIC DNA]</scope>
    <source>
        <strain evidence="4">5.12</strain>
    </source>
</reference>
<evidence type="ECO:0000313" key="4">
    <source>
        <dbReference type="Proteomes" id="UP000219285"/>
    </source>
</evidence>
<reference evidence="3 4" key="2">
    <citation type="submission" date="2020-04" db="EMBL/GenBank/DDBJ databases">
        <title>Complete genome sequence of Alteromonas pelagimontana 5.12T.</title>
        <authorList>
            <person name="Sinha R.K."/>
            <person name="Krishnan K.P."/>
            <person name="Kurian J.P."/>
        </authorList>
    </citation>
    <scope>NUCLEOTIDE SEQUENCE [LARGE SCALE GENOMIC DNA]</scope>
    <source>
        <strain evidence="3 4">5.12</strain>
    </source>
</reference>
<name>A0A6M4MES6_9ALTE</name>
<evidence type="ECO:0000256" key="1">
    <source>
        <dbReference type="ARBA" id="ARBA00035644"/>
    </source>
</evidence>
<dbReference type="InterPro" id="IPR017938">
    <property type="entry name" value="Riboflavin_synthase-like_b-brl"/>
</dbReference>
<dbReference type="Pfam" id="PF04954">
    <property type="entry name" value="SIP"/>
    <property type="match status" value="1"/>
</dbReference>
<dbReference type="InterPro" id="IPR013113">
    <property type="entry name" value="SIP_FAD-bd"/>
</dbReference>
<dbReference type="Gene3D" id="2.40.30.10">
    <property type="entry name" value="Translation factors"/>
    <property type="match status" value="1"/>
</dbReference>
<dbReference type="PROSITE" id="PS51384">
    <property type="entry name" value="FAD_FR"/>
    <property type="match status" value="1"/>
</dbReference>
<evidence type="ECO:0000313" key="3">
    <source>
        <dbReference type="EMBL" id="QJR80676.1"/>
    </source>
</evidence>
<dbReference type="Proteomes" id="UP000219285">
    <property type="component" value="Chromosome"/>
</dbReference>
<dbReference type="KEGG" id="apel:CA267_007720"/>
<evidence type="ECO:0000259" key="2">
    <source>
        <dbReference type="PROSITE" id="PS51384"/>
    </source>
</evidence>
<dbReference type="InterPro" id="IPR039374">
    <property type="entry name" value="SIP_fam"/>
</dbReference>
<dbReference type="EMBL" id="CP052766">
    <property type="protein sequence ID" value="QJR80676.1"/>
    <property type="molecule type" value="Genomic_DNA"/>
</dbReference>